<accession>A0A2V2WFR2</accession>
<dbReference type="VEuPathDB" id="TriTrypDB:C4B63_93g89"/>
<evidence type="ECO:0000313" key="1">
    <source>
        <dbReference type="EMBL" id="PWV07391.1"/>
    </source>
</evidence>
<dbReference type="VEuPathDB" id="TriTrypDB:TcG_07114"/>
<dbReference type="VEuPathDB" id="TriTrypDB:C4B63_93g90"/>
<dbReference type="VEuPathDB" id="TriTrypDB:ECC02_005141"/>
<dbReference type="VEuPathDB" id="TriTrypDB:TcCLB.503663.4"/>
<dbReference type="AlphaFoldDB" id="A0A2V2WFR2"/>
<dbReference type="InterPro" id="IPR016024">
    <property type="entry name" value="ARM-type_fold"/>
</dbReference>
<dbReference type="VEuPathDB" id="TriTrypDB:C3747_102g63"/>
<comment type="caution">
    <text evidence="1">The sequence shown here is derived from an EMBL/GenBank/DDBJ whole genome shotgun (WGS) entry which is preliminary data.</text>
</comment>
<dbReference type="EMBL" id="PRFC01000102">
    <property type="protein sequence ID" value="PWV07391.1"/>
    <property type="molecule type" value="Genomic_DNA"/>
</dbReference>
<protein>
    <submittedName>
        <fullName evidence="1">Uncharacterized protein</fullName>
    </submittedName>
</protein>
<gene>
    <name evidence="1" type="ORF">C3747_102g63</name>
</gene>
<dbReference type="VEuPathDB" id="TriTrypDB:TCDM_08149"/>
<dbReference type="VEuPathDB" id="TriTrypDB:TcCL_NonESM07459"/>
<dbReference type="SUPFAM" id="SSF48371">
    <property type="entry name" value="ARM repeat"/>
    <property type="match status" value="1"/>
</dbReference>
<reference evidence="1 2" key="1">
    <citation type="journal article" date="2018" name="Microb. Genom.">
        <title>Expanding an expanded genome: long-read sequencing of Trypanosoma cruzi.</title>
        <authorList>
            <person name="Berna L."/>
            <person name="Rodriguez M."/>
            <person name="Chiribao M.L."/>
            <person name="Parodi-Talice A."/>
            <person name="Pita S."/>
            <person name="Rijo G."/>
            <person name="Alvarez-Valin F."/>
            <person name="Robello C."/>
        </authorList>
    </citation>
    <scope>NUCLEOTIDE SEQUENCE [LARGE SCALE GENOMIC DNA]</scope>
    <source>
        <strain evidence="1 2">TCC</strain>
    </source>
</reference>
<dbReference type="VEuPathDB" id="TriTrypDB:TcCL_NonESM07458"/>
<dbReference type="VEuPathDB" id="TriTrypDB:TCDM_08148"/>
<name>A0A2V2WFR2_TRYCR</name>
<proteinExistence type="predicted"/>
<dbReference type="VEuPathDB" id="TriTrypDB:BCY84_05273"/>
<dbReference type="VEuPathDB" id="TriTrypDB:TcCLB.510635.60"/>
<dbReference type="VEuPathDB" id="TriTrypDB:Tc_MARK_7275"/>
<dbReference type="VEuPathDB" id="TriTrypDB:TCSYLVIO_008387"/>
<organism evidence="1 2">
    <name type="scientific">Trypanosoma cruzi</name>
    <dbReference type="NCBI Taxonomy" id="5693"/>
    <lineage>
        <taxon>Eukaryota</taxon>
        <taxon>Discoba</taxon>
        <taxon>Euglenozoa</taxon>
        <taxon>Kinetoplastea</taxon>
        <taxon>Metakinetoplastina</taxon>
        <taxon>Trypanosomatida</taxon>
        <taxon>Trypanosomatidae</taxon>
        <taxon>Trypanosoma</taxon>
        <taxon>Schizotrypanum</taxon>
    </lineage>
</organism>
<dbReference type="Proteomes" id="UP000246078">
    <property type="component" value="Unassembled WGS sequence"/>
</dbReference>
<sequence length="939" mass="102054">MGNTCAPQKGPRFKNFVIAVYSDDPHNGPVREALGKLQNYIASNPERIPRVCRKISKLLTIYLKRQKVHRVMVGVQMLRDLIAQFDDVSGFVPHCISICSMLFSYSTVEYRIGAADVLTILCYKLAGRVDGEHSCRLLTDSKGKLLPALETMCLETVSNDDAATLRCRYAAVVALGNVIFCLHGALANNVNCHIMPFLRNLMNAMRSGEKPEWIEREPFTVLQQHIKSGPFDSVALPAERRQRDIACISAASWGIGAVVGCVSIAGIHQFLQLVLEFIVSHDGWSLPGFAFITFRSLVRALEWRPQQLGFTVCQYLCETVIAPRKKEEEAANVQEGIIRALIVCTNEVRMTGGRPQVLFEVVRNCMNKGKRTDDFNELLLQLLMTLMYTTHKWRNAPQLHLLLVGLLACAQEAISNNAVWSLRALAVAAAYVRAVPLVDRGDIDLSGTIEPFLATHNALQAYAAKVLVGLIAGTIPSQDVDVGSSIPDAETVTAEAPPPLVTNEQDMAVAENWVWSVLASTQPVTPSCVIEVGRVVEAVMQVRGASSLPFVLSFVSRLQAFVKNEKKTSELHMAWAHLSLAVLSNCGAILTLPHLLRYAVHLFQQRHRGNELARQFELRLTEESVGPLQLARGGNAADELLCAQPANCPPVTVLIAFDTVAEIIAEDADAEVYTVFRTQRKDELKAVISSACFKMDAADASTPPLTPRARARARRLFSLEPLGPSRSVSASITVLVVDGGATEATATAGDASVAAASVFKRESLMEKSKNCIADLLARHGVGATTHLVHASARAATLTTAIEKREMIGKTKKKEEGGNNLSADAAKTSAAYSQNSLGEIDSSWRSHANSNFPSSLSKLDPPVANHAFFAGSDDFYVEERLNVEGTDAVKSRTHVPGAFGTYSDIHKDAGRTCNGHAVRENILGAASGGNRSVSNYVDLL</sequence>
<dbReference type="VEuPathDB" id="TriTrypDB:TcBrA4_0026260"/>
<evidence type="ECO:0000313" key="2">
    <source>
        <dbReference type="Proteomes" id="UP000246078"/>
    </source>
</evidence>
<dbReference type="VEuPathDB" id="TriTrypDB:TcCLB.509819.40"/>